<dbReference type="CDD" id="cd04770">
    <property type="entry name" value="HTH_HMRTR"/>
    <property type="match status" value="1"/>
</dbReference>
<evidence type="ECO:0000256" key="2">
    <source>
        <dbReference type="ARBA" id="ARBA00023125"/>
    </source>
</evidence>
<evidence type="ECO:0000256" key="1">
    <source>
        <dbReference type="ARBA" id="ARBA00023015"/>
    </source>
</evidence>
<evidence type="ECO:0000256" key="3">
    <source>
        <dbReference type="ARBA" id="ARBA00023163"/>
    </source>
</evidence>
<accession>A0ABQ2F6Y5</accession>
<dbReference type="Proteomes" id="UP000662111">
    <property type="component" value="Unassembled WGS sequence"/>
</dbReference>
<dbReference type="Pfam" id="PF13411">
    <property type="entry name" value="MerR_1"/>
    <property type="match status" value="1"/>
</dbReference>
<dbReference type="SMART" id="SM00422">
    <property type="entry name" value="HTH_MERR"/>
    <property type="match status" value="1"/>
</dbReference>
<sequence length="129" mass="14239">MRIGELAQVSGTTTKTLRFYEEAGLLPAPERTAGGYRDYAPEALARLDFIRRSRTAGLTLAQIRQVLDIRDAGVAPCQHVQDLLEARLGDLDRQIADLQALRHTVARLRDDAATVDPTSCDATTVCRYL</sequence>
<dbReference type="PRINTS" id="PR00040">
    <property type="entry name" value="HTHMERR"/>
</dbReference>
<evidence type="ECO:0000313" key="6">
    <source>
        <dbReference type="EMBL" id="GGK58960.1"/>
    </source>
</evidence>
<proteinExistence type="predicted"/>
<comment type="caution">
    <text evidence="6">The sequence shown here is derived from an EMBL/GenBank/DDBJ whole genome shotgun (WGS) entry which is preliminary data.</text>
</comment>
<keyword evidence="4" id="KW-0175">Coiled coil</keyword>
<name>A0ABQ2F6Y5_9MICO</name>
<keyword evidence="3" id="KW-0804">Transcription</keyword>
<evidence type="ECO:0000259" key="5">
    <source>
        <dbReference type="PROSITE" id="PS50937"/>
    </source>
</evidence>
<organism evidence="6 7">
    <name type="scientific">Ornithinimicrobium pekingense</name>
    <dbReference type="NCBI Taxonomy" id="384677"/>
    <lineage>
        <taxon>Bacteria</taxon>
        <taxon>Bacillati</taxon>
        <taxon>Actinomycetota</taxon>
        <taxon>Actinomycetes</taxon>
        <taxon>Micrococcales</taxon>
        <taxon>Ornithinimicrobiaceae</taxon>
        <taxon>Ornithinimicrobium</taxon>
    </lineage>
</organism>
<keyword evidence="2" id="KW-0238">DNA-binding</keyword>
<dbReference type="InterPro" id="IPR047057">
    <property type="entry name" value="MerR_fam"/>
</dbReference>
<evidence type="ECO:0000256" key="4">
    <source>
        <dbReference type="SAM" id="Coils"/>
    </source>
</evidence>
<evidence type="ECO:0000313" key="7">
    <source>
        <dbReference type="Proteomes" id="UP000662111"/>
    </source>
</evidence>
<dbReference type="InterPro" id="IPR009061">
    <property type="entry name" value="DNA-bd_dom_put_sf"/>
</dbReference>
<dbReference type="RefSeq" id="WP_022922769.1">
    <property type="nucleotide sequence ID" value="NZ_BMLB01000001.1"/>
</dbReference>
<reference evidence="7" key="1">
    <citation type="journal article" date="2019" name="Int. J. Syst. Evol. Microbiol.">
        <title>The Global Catalogue of Microorganisms (GCM) 10K type strain sequencing project: providing services to taxonomists for standard genome sequencing and annotation.</title>
        <authorList>
            <consortium name="The Broad Institute Genomics Platform"/>
            <consortium name="The Broad Institute Genome Sequencing Center for Infectious Disease"/>
            <person name="Wu L."/>
            <person name="Ma J."/>
        </authorList>
    </citation>
    <scope>NUCLEOTIDE SEQUENCE [LARGE SCALE GENOMIC DNA]</scope>
    <source>
        <strain evidence="7">CGMCC 1.5362</strain>
    </source>
</reference>
<keyword evidence="7" id="KW-1185">Reference proteome</keyword>
<dbReference type="PROSITE" id="PS50937">
    <property type="entry name" value="HTH_MERR_2"/>
    <property type="match status" value="1"/>
</dbReference>
<feature type="domain" description="HTH merR-type" evidence="5">
    <location>
        <begin position="1"/>
        <end position="69"/>
    </location>
</feature>
<dbReference type="Gene3D" id="1.10.1660.10">
    <property type="match status" value="1"/>
</dbReference>
<dbReference type="EMBL" id="BMLB01000001">
    <property type="protein sequence ID" value="GGK58960.1"/>
    <property type="molecule type" value="Genomic_DNA"/>
</dbReference>
<keyword evidence="1" id="KW-0805">Transcription regulation</keyword>
<gene>
    <name evidence="6" type="ORF">GCM10011509_04170</name>
</gene>
<dbReference type="PANTHER" id="PTHR30204:SF94">
    <property type="entry name" value="HEAVY METAL-DEPENDENT TRANSCRIPTIONAL REGULATOR HI_0293-RELATED"/>
    <property type="match status" value="1"/>
</dbReference>
<dbReference type="InterPro" id="IPR000551">
    <property type="entry name" value="MerR-type_HTH_dom"/>
</dbReference>
<dbReference type="PANTHER" id="PTHR30204">
    <property type="entry name" value="REDOX-CYCLING DRUG-SENSING TRANSCRIPTIONAL ACTIVATOR SOXR"/>
    <property type="match status" value="1"/>
</dbReference>
<protein>
    <submittedName>
        <fullName evidence="6">Heavy metal-responsive transcriptional regulator</fullName>
    </submittedName>
</protein>
<feature type="coiled-coil region" evidence="4">
    <location>
        <begin position="81"/>
        <end position="111"/>
    </location>
</feature>
<dbReference type="SUPFAM" id="SSF46955">
    <property type="entry name" value="Putative DNA-binding domain"/>
    <property type="match status" value="1"/>
</dbReference>